<evidence type="ECO:0000313" key="4">
    <source>
        <dbReference type="EMBL" id="SQA74807.1"/>
    </source>
</evidence>
<protein>
    <submittedName>
        <fullName evidence="2">DUF1735 domain-containing protein</fullName>
    </submittedName>
    <submittedName>
        <fullName evidence="4">Domain of uncharacterized function (DUF1735)</fullName>
    </submittedName>
</protein>
<reference evidence="2" key="1">
    <citation type="journal article" date="2017" name="Genome Announc.">
        <title>Twelve Complete Reference Genomes of Clinical Isolates in the Capnocytophaga Genus.</title>
        <authorList>
            <person name="Villarma A."/>
            <person name="Gulvik C.A."/>
            <person name="Rowe L.A."/>
            <person name="Sheth M."/>
            <person name="Juieng P."/>
            <person name="Nicholson A.C."/>
            <person name="Loparev V.N."/>
            <person name="McQuiston J.R."/>
        </authorList>
    </citation>
    <scope>NUCLEOTIDE SEQUENCE</scope>
    <source>
        <strain evidence="2">H4486</strain>
        <strain evidence="3">KC1668</strain>
    </source>
</reference>
<reference evidence="5 6" key="2">
    <citation type="submission" date="2017-06" db="EMBL/GenBank/DDBJ databases">
        <title>Capnocytophaga spp. assemblies.</title>
        <authorList>
            <person name="Gulvik C.A."/>
        </authorList>
    </citation>
    <scope>NUCLEOTIDE SEQUENCE [LARGE SCALE GENOMIC DNA]</scope>
    <source>
        <strain evidence="6">H4486</strain>
        <strain evidence="5">KC1668</strain>
    </source>
</reference>
<accession>A0A2A3N5B0</accession>
<evidence type="ECO:0000313" key="5">
    <source>
        <dbReference type="Proteomes" id="UP000217301"/>
    </source>
</evidence>
<gene>
    <name evidence="3" type="ORF">CGC55_11635</name>
    <name evidence="2" type="ORF">CGC59_05385</name>
    <name evidence="4" type="ORF">NCTC11653_00701</name>
</gene>
<dbReference type="Pfam" id="PF08522">
    <property type="entry name" value="BT_3987-like_N"/>
    <property type="match status" value="1"/>
</dbReference>
<sequence length="475" mass="53213">MKKIIFNSLTVAFSLAILVSCKKDEISIEKNESTTWEIDKKIVDDDIRTRIGYDPRFDYVTPTASEVVAPMLTLEGFTLTDKNTRTLEVKLTKASDKDVTVSLMYDASLFNKIAGNYSGYELGDASLAEIATTQKTIAAGTTTTTFEIKVTNQSSFNKKVILPFVINVSNNELVKTLNGKDYFVVRIYPKGVTFEVANSEILKEAIVKDDGKTYMTDKEVGVIVTPSDVISSAISLGLVRDNGLVTDTTNQTLAPSNIVATINKVDFRNIAKGTISFTLQNIEALTTKGRYVLPLKLMAYDASGTAHQVLDTPILVTIDVSSDGIPLDNDINRIRNYDGAYISSTKYNFHTNYQSSHIRKMHDGDLGGNPWWIDTHIQDEDNRPYVQVIFTEKTVIKGIKIYQRTPNKRIEEMQIFASPSDTEPYVLQGIYTESSSSPSVLILQFDKPIKTDELYIGYFKNSKNQYIDIHEMQFF</sequence>
<dbReference type="Proteomes" id="UP000217301">
    <property type="component" value="Chromosome"/>
</dbReference>
<dbReference type="OrthoDB" id="1148892at2"/>
<dbReference type="KEGG" id="cspu:CGC55_11635"/>
<evidence type="ECO:0000259" key="1">
    <source>
        <dbReference type="Pfam" id="PF08522"/>
    </source>
</evidence>
<dbReference type="RefSeq" id="WP_002680219.1">
    <property type="nucleotide sequence ID" value="NZ_CAUOZK010000003.1"/>
</dbReference>
<dbReference type="STRING" id="553177.CAPSP0001_0802"/>
<feature type="domain" description="BT-3987-like N-terminal" evidence="1">
    <location>
        <begin position="72"/>
        <end position="172"/>
    </location>
</feature>
<dbReference type="EMBL" id="UAVP01000003">
    <property type="protein sequence ID" value="SQA74807.1"/>
    <property type="molecule type" value="Genomic_DNA"/>
</dbReference>
<evidence type="ECO:0000313" key="7">
    <source>
        <dbReference type="Proteomes" id="UP000249902"/>
    </source>
</evidence>
<evidence type="ECO:0000313" key="6">
    <source>
        <dbReference type="Proteomes" id="UP000217334"/>
    </source>
</evidence>
<dbReference type="EMBL" id="CP022385">
    <property type="protein sequence ID" value="ATA85100.1"/>
    <property type="molecule type" value="Genomic_DNA"/>
</dbReference>
<organism evidence="2 6">
    <name type="scientific">Capnocytophaga sputigena</name>
    <dbReference type="NCBI Taxonomy" id="1019"/>
    <lineage>
        <taxon>Bacteria</taxon>
        <taxon>Pseudomonadati</taxon>
        <taxon>Bacteroidota</taxon>
        <taxon>Flavobacteriia</taxon>
        <taxon>Flavobacteriales</taxon>
        <taxon>Flavobacteriaceae</taxon>
        <taxon>Capnocytophaga</taxon>
    </lineage>
</organism>
<dbReference type="EMBL" id="CP022383">
    <property type="protein sequence ID" value="ATA79153.1"/>
    <property type="molecule type" value="Genomic_DNA"/>
</dbReference>
<proteinExistence type="predicted"/>
<dbReference type="Gene3D" id="2.60.120.260">
    <property type="entry name" value="Galactose-binding domain-like"/>
    <property type="match status" value="1"/>
</dbReference>
<dbReference type="AlphaFoldDB" id="A0A2A3N5B0"/>
<dbReference type="InterPro" id="IPR013728">
    <property type="entry name" value="BT_3987-like_N"/>
</dbReference>
<dbReference type="eggNOG" id="ENOG502ZV0H">
    <property type="taxonomic scope" value="Bacteria"/>
</dbReference>
<dbReference type="Proteomes" id="UP000217334">
    <property type="component" value="Chromosome"/>
</dbReference>
<reference evidence="4 7" key="3">
    <citation type="submission" date="2018-06" db="EMBL/GenBank/DDBJ databases">
        <authorList>
            <consortium name="Pathogen Informatics"/>
            <person name="Doyle S."/>
        </authorList>
    </citation>
    <scope>NUCLEOTIDE SEQUENCE [LARGE SCALE GENOMIC DNA]</scope>
    <source>
        <strain evidence="4 7">NCTC11653</strain>
    </source>
</reference>
<evidence type="ECO:0000313" key="2">
    <source>
        <dbReference type="EMBL" id="ATA79153.1"/>
    </source>
</evidence>
<dbReference type="Gene3D" id="2.60.40.1510">
    <property type="entry name" value="ntegrin, alpha v. Chain A, domain 3"/>
    <property type="match status" value="1"/>
</dbReference>
<dbReference type="PROSITE" id="PS51257">
    <property type="entry name" value="PROKAR_LIPOPROTEIN"/>
    <property type="match status" value="1"/>
</dbReference>
<keyword evidence="5" id="KW-1185">Reference proteome</keyword>
<evidence type="ECO:0000313" key="3">
    <source>
        <dbReference type="EMBL" id="ATA85100.1"/>
    </source>
</evidence>
<dbReference type="Proteomes" id="UP000249902">
    <property type="component" value="Unassembled WGS sequence"/>
</dbReference>
<name>A0A2A3N5B0_CAPSP</name>